<dbReference type="Proteomes" id="UP000092605">
    <property type="component" value="Unassembled WGS sequence"/>
</dbReference>
<feature type="domain" description="Sporulation stage II protein D amidase enhancer LytB N-terminal" evidence="2">
    <location>
        <begin position="123"/>
        <end position="212"/>
    </location>
</feature>
<proteinExistence type="predicted"/>
<evidence type="ECO:0000259" key="1">
    <source>
        <dbReference type="Pfam" id="PF07495"/>
    </source>
</evidence>
<dbReference type="InterPro" id="IPR011123">
    <property type="entry name" value="Y_Y_Y"/>
</dbReference>
<dbReference type="GO" id="GO:0030435">
    <property type="term" value="P:sporulation resulting in formation of a cellular spore"/>
    <property type="evidence" value="ECO:0007669"/>
    <property type="project" value="InterPro"/>
</dbReference>
<dbReference type="PATRIC" id="fig|1121328.3.peg.1591"/>
<dbReference type="EMBL" id="LSFY01000001">
    <property type="protein sequence ID" value="KXZ40505.1"/>
    <property type="molecule type" value="Genomic_DNA"/>
</dbReference>
<feature type="domain" description="Two component regulator three Y" evidence="1">
    <location>
        <begin position="419"/>
        <end position="480"/>
    </location>
</feature>
<dbReference type="InterPro" id="IPR013486">
    <property type="entry name" value="SpoIID/LytB"/>
</dbReference>
<dbReference type="AlphaFoldDB" id="A0A150FTK1"/>
<dbReference type="OrthoDB" id="1750954at2"/>
<dbReference type="STRING" id="1121328.JWYL7_1580"/>
<comment type="caution">
    <text evidence="3">The sequence shown here is derived from an EMBL/GenBank/DDBJ whole genome shotgun (WGS) entry which is preliminary data.</text>
</comment>
<protein>
    <submittedName>
        <fullName evidence="3">SpoIID/LytB domain protein</fullName>
    </submittedName>
</protein>
<dbReference type="Gene3D" id="3.40.50.12090">
    <property type="match status" value="2"/>
</dbReference>
<dbReference type="PANTHER" id="PTHR30032:SF8">
    <property type="entry name" value="GERMINATION-SPECIFIC N-ACETYLMURAMOYL-L-ALANINE AMIDASE"/>
    <property type="match status" value="1"/>
</dbReference>
<reference evidence="3 5" key="1">
    <citation type="submission" date="2016-02" db="EMBL/GenBank/DDBJ databases">
        <title>Draft genome sequence for Clostridium paradoxum JW-YL-7.</title>
        <authorList>
            <person name="Utturkar S.M."/>
            <person name="Lancaster A."/>
            <person name="Poole F.L."/>
            <person name="Adams M.W."/>
            <person name="Brown S.D."/>
        </authorList>
    </citation>
    <scope>NUCLEOTIDE SEQUENCE [LARGE SCALE GENOMIC DNA]</scope>
    <source>
        <strain evidence="3 5">JW-YL-7</strain>
    </source>
</reference>
<keyword evidence="6" id="KW-1185">Reference proteome</keyword>
<name>A0A150FTK1_CLOPD</name>
<dbReference type="Proteomes" id="UP000323392">
    <property type="component" value="Unassembled WGS sequence"/>
</dbReference>
<dbReference type="Pfam" id="PF07495">
    <property type="entry name" value="Y_Y_Y"/>
    <property type="match status" value="1"/>
</dbReference>
<dbReference type="GO" id="GO:0030288">
    <property type="term" value="C:outer membrane-bounded periplasmic space"/>
    <property type="evidence" value="ECO:0007669"/>
    <property type="project" value="TreeGrafter"/>
</dbReference>
<dbReference type="EMBL" id="FRBG01000004">
    <property type="protein sequence ID" value="SHK72614.1"/>
    <property type="molecule type" value="Genomic_DNA"/>
</dbReference>
<sequence>MKKRLVSIVVAIIVLATNITFAFDSKVYYNDISVGLISMMSENISIRVNGNYRINGQTIPSGTTYVLKFNEGKIEFNGQLVDSILLEPLNSETTVTISRLNSGLNPIITRNYQGRFLFKLEGKEIIPINIIDLERYLLGVVPYEMSDSFHIEALKAQAVAARTYALYSLGKYKSRGFDVCDTTATQVYRGFNPAFVNSKKAVDETKGMILLYNNQVIGAFFHASNGGYTELVQNVWTASLPYFNSVRDDFSVTNWPGGDRSFTIGQIEQNLKTRRFILETDTLTQLDLDSIELYPSGRIKNIKAICMDEKGAIKEVDLVKERLRIALGLPSNLYTITYDESTQTYLFSGKGFGHGIGLSQIGARNRANAGQNFITILNFYYPGVSIRRVASNIRNINLSKSQIYTNENIDITVDTLSVGNVVYRYEVEKDSRVVYRQDNTQSNSFSFKPLVDGDYTVKVYVKDSRANDFEDIKTVSFKVLPRQISGISNSFRVYGDNRILTSVAVSQKGWNTSDYAIITRSDDFPDALAAGVLARKYDAPILLTNKNSLDINIENEILRLGVKNVFIIGGEEAVSTSVENRIKSFGINVDRISGKNRYETSVEIAKRVGNKGEVFIATGENFPDALSISSIAGIKEAPIILVNKTNADIALEYIRSNEISKIYVVGGENVVPSSILNEFEDKIERLAGENRYKTNIEVGNRFRDIINNERVYIATGENFPDALSGSSLAAKDNSMIILLSPNNNTILDQQIVNRFNSNTYKYILGGESVVSTNRFLNLFK</sequence>
<dbReference type="InterPro" id="IPR007253">
    <property type="entry name" value="Cell_wall-bd_2"/>
</dbReference>
<dbReference type="InterPro" id="IPR051922">
    <property type="entry name" value="Bact_Sporulation_Assoc"/>
</dbReference>
<dbReference type="PANTHER" id="PTHR30032">
    <property type="entry name" value="N-ACETYLMURAMOYL-L-ALANINE AMIDASE-RELATED"/>
    <property type="match status" value="1"/>
</dbReference>
<accession>A0A150FTK1</accession>
<gene>
    <name evidence="3" type="ORF">JWYL7_1580</name>
    <name evidence="4" type="ORF">SAMN05661008_00797</name>
</gene>
<dbReference type="NCBIfam" id="TIGR02669">
    <property type="entry name" value="SpoIID_LytB"/>
    <property type="match status" value="1"/>
</dbReference>
<dbReference type="InterPro" id="IPR013693">
    <property type="entry name" value="SpoIID/LytB_N"/>
</dbReference>
<dbReference type="Pfam" id="PF08486">
    <property type="entry name" value="SpoIID"/>
    <property type="match status" value="1"/>
</dbReference>
<evidence type="ECO:0000313" key="3">
    <source>
        <dbReference type="EMBL" id="KXZ40505.1"/>
    </source>
</evidence>
<evidence type="ECO:0000259" key="2">
    <source>
        <dbReference type="Pfam" id="PF08486"/>
    </source>
</evidence>
<evidence type="ECO:0000313" key="5">
    <source>
        <dbReference type="Proteomes" id="UP000092605"/>
    </source>
</evidence>
<dbReference type="Pfam" id="PF04122">
    <property type="entry name" value="CW_binding_2"/>
    <property type="match status" value="3"/>
</dbReference>
<dbReference type="RefSeq" id="WP_066071467.1">
    <property type="nucleotide sequence ID" value="NZ_FRBG01000004.1"/>
</dbReference>
<evidence type="ECO:0000313" key="6">
    <source>
        <dbReference type="Proteomes" id="UP000323392"/>
    </source>
</evidence>
<organism evidence="3 5">
    <name type="scientific">Alkalithermobacter thermoalcaliphilus JW-YL-7 = DSM 7308</name>
    <dbReference type="NCBI Taxonomy" id="1121328"/>
    <lineage>
        <taxon>Bacteria</taxon>
        <taxon>Bacillati</taxon>
        <taxon>Bacillota</taxon>
        <taxon>Clostridia</taxon>
        <taxon>Peptostreptococcales</taxon>
        <taxon>Tepidibacteraceae</taxon>
        <taxon>Alkalithermobacter</taxon>
    </lineage>
</organism>
<reference evidence="4 6" key="2">
    <citation type="submission" date="2016-11" db="EMBL/GenBank/DDBJ databases">
        <authorList>
            <person name="Varghese N."/>
            <person name="Submissions S."/>
        </authorList>
    </citation>
    <scope>NUCLEOTIDE SEQUENCE [LARGE SCALE GENOMIC DNA]</scope>
    <source>
        <strain evidence="4 6">DSM 7308</strain>
    </source>
</reference>
<evidence type="ECO:0000313" key="4">
    <source>
        <dbReference type="EMBL" id="SHK72614.1"/>
    </source>
</evidence>